<feature type="transmembrane region" description="Helical" evidence="13">
    <location>
        <begin position="49"/>
        <end position="69"/>
    </location>
</feature>
<protein>
    <recommendedName>
        <fullName evidence="1">non-specific serine/threonine protein kinase</fullName>
        <ecNumber evidence="1">2.7.11.1</ecNumber>
    </recommendedName>
</protein>
<feature type="domain" description="Protein kinase" evidence="14">
    <location>
        <begin position="230"/>
        <end position="595"/>
    </location>
</feature>
<organism evidence="15 16">
    <name type="scientific">Paramecium octaurelia</name>
    <dbReference type="NCBI Taxonomy" id="43137"/>
    <lineage>
        <taxon>Eukaryota</taxon>
        <taxon>Sar</taxon>
        <taxon>Alveolata</taxon>
        <taxon>Ciliophora</taxon>
        <taxon>Intramacronucleata</taxon>
        <taxon>Oligohymenophorea</taxon>
        <taxon>Peniculida</taxon>
        <taxon>Parameciidae</taxon>
        <taxon>Paramecium</taxon>
    </lineage>
</organism>
<dbReference type="Pfam" id="PF00069">
    <property type="entry name" value="Pkinase"/>
    <property type="match status" value="2"/>
</dbReference>
<proteinExistence type="inferred from homology"/>
<feature type="binding site" evidence="11">
    <location>
        <position position="264"/>
    </location>
    <ligand>
        <name>ATP</name>
        <dbReference type="ChEBI" id="CHEBI:30616"/>
    </ligand>
</feature>
<evidence type="ECO:0000256" key="10">
    <source>
        <dbReference type="ARBA" id="ARBA00048977"/>
    </source>
</evidence>
<evidence type="ECO:0000259" key="14">
    <source>
        <dbReference type="PROSITE" id="PS50011"/>
    </source>
</evidence>
<name>A0A8S1SQ02_PAROT</name>
<evidence type="ECO:0000256" key="5">
    <source>
        <dbReference type="ARBA" id="ARBA00022777"/>
    </source>
</evidence>
<evidence type="ECO:0000313" key="15">
    <source>
        <dbReference type="EMBL" id="CAD8142805.1"/>
    </source>
</evidence>
<dbReference type="SMART" id="SM00220">
    <property type="entry name" value="S_TKc"/>
    <property type="match status" value="1"/>
</dbReference>
<evidence type="ECO:0000256" key="1">
    <source>
        <dbReference type="ARBA" id="ARBA00012513"/>
    </source>
</evidence>
<keyword evidence="13" id="KW-1133">Transmembrane helix</keyword>
<evidence type="ECO:0000256" key="2">
    <source>
        <dbReference type="ARBA" id="ARBA00022527"/>
    </source>
</evidence>
<feature type="compositionally biased region" description="Polar residues" evidence="12">
    <location>
        <begin position="109"/>
        <end position="119"/>
    </location>
</feature>
<keyword evidence="13" id="KW-0472">Membrane</keyword>
<evidence type="ECO:0000256" key="6">
    <source>
        <dbReference type="ARBA" id="ARBA00022840"/>
    </source>
</evidence>
<feature type="region of interest" description="Disordered" evidence="12">
    <location>
        <begin position="91"/>
        <end position="119"/>
    </location>
</feature>
<dbReference type="PROSITE" id="PS00107">
    <property type="entry name" value="PROTEIN_KINASE_ATP"/>
    <property type="match status" value="1"/>
</dbReference>
<dbReference type="GO" id="GO:0005524">
    <property type="term" value="F:ATP binding"/>
    <property type="evidence" value="ECO:0007669"/>
    <property type="project" value="UniProtKB-UniRule"/>
</dbReference>
<dbReference type="GO" id="GO:0005737">
    <property type="term" value="C:cytoplasm"/>
    <property type="evidence" value="ECO:0007669"/>
    <property type="project" value="TreeGrafter"/>
</dbReference>
<comment type="caution">
    <text evidence="15">The sequence shown here is derived from an EMBL/GenBank/DDBJ whole genome shotgun (WGS) entry which is preliminary data.</text>
</comment>
<keyword evidence="16" id="KW-1185">Reference proteome</keyword>
<dbReference type="PANTHER" id="PTHR11042:SF160">
    <property type="entry name" value="EUKARYOTIC TRANSLATION INITIATION FACTOR 2-ALPHA KINASE 1"/>
    <property type="match status" value="1"/>
</dbReference>
<dbReference type="EMBL" id="CAJJDP010000014">
    <property type="protein sequence ID" value="CAD8142805.1"/>
    <property type="molecule type" value="Genomic_DNA"/>
</dbReference>
<keyword evidence="13" id="KW-0812">Transmembrane</keyword>
<comment type="catalytic activity">
    <reaction evidence="10">
        <text>L-seryl-[protein] + ATP = O-phospho-L-seryl-[protein] + ADP + H(+)</text>
        <dbReference type="Rhea" id="RHEA:17989"/>
        <dbReference type="Rhea" id="RHEA-COMP:9863"/>
        <dbReference type="Rhea" id="RHEA-COMP:11604"/>
        <dbReference type="ChEBI" id="CHEBI:15378"/>
        <dbReference type="ChEBI" id="CHEBI:29999"/>
        <dbReference type="ChEBI" id="CHEBI:30616"/>
        <dbReference type="ChEBI" id="CHEBI:83421"/>
        <dbReference type="ChEBI" id="CHEBI:456216"/>
        <dbReference type="EC" id="2.7.11.1"/>
    </reaction>
    <physiologicalReaction direction="left-to-right" evidence="10">
        <dbReference type="Rhea" id="RHEA:17990"/>
    </physiologicalReaction>
</comment>
<dbReference type="InterPro" id="IPR000719">
    <property type="entry name" value="Prot_kinase_dom"/>
</dbReference>
<reference evidence="15" key="1">
    <citation type="submission" date="2021-01" db="EMBL/GenBank/DDBJ databases">
        <authorList>
            <consortium name="Genoscope - CEA"/>
            <person name="William W."/>
        </authorList>
    </citation>
    <scope>NUCLEOTIDE SEQUENCE</scope>
</reference>
<comment type="similarity">
    <text evidence="8">Belongs to the protein kinase superfamily. Ser/Thr protein kinase family. GCN2 subfamily.</text>
</comment>
<evidence type="ECO:0000313" key="16">
    <source>
        <dbReference type="Proteomes" id="UP000683925"/>
    </source>
</evidence>
<dbReference type="InterPro" id="IPR050339">
    <property type="entry name" value="CC_SR_Kinase"/>
</dbReference>
<accession>A0A8S1SQ02</accession>
<keyword evidence="4 11" id="KW-0547">Nucleotide-binding</keyword>
<evidence type="ECO:0000256" key="13">
    <source>
        <dbReference type="SAM" id="Phobius"/>
    </source>
</evidence>
<dbReference type="OMA" id="EMELCDF"/>
<evidence type="ECO:0000256" key="4">
    <source>
        <dbReference type="ARBA" id="ARBA00022741"/>
    </source>
</evidence>
<sequence>MIKKQTLSKQQSIYVGTQIVEFSWFKQHEIIYEQPTNQWKQLIFDNLEWFLILLLLIYCITFYFLYYAFSKKTTSMVVNVRKESLASDDMQNSVGLSTEQNELPKKHSTSSTESSPRQNIFTSSQDLVSDIKQLNKRKLTDISQDREVQLNWEKNETDNNIVYREKNKDIYQFEDYDIQQKFMKSNEKLKNQKTSHTIEQNSEREQTHKIQQTFPDWSQYLENGKFEKLYASPTVIGNGAFGEVYKCQKIVDLKQYAVKRIIFKVQNEINLRDHPIFREINGLQEINHKNIVRYYTSWIQELSTEMIAQITKLHDIVTEKQQEMQDNVSMDLFQTQILDDISHLNDCVQIVGGSGTENDQQIQTNSQNTKIKRNFKPSDFSSQIQTLMRKFHYNPNQKDEQYQLFMLFIEMELCDFTLKDFIENVDRKKDQKLIKSIFKQIIEGVVYMHNQQFIHRDLKPQNIFINSKKEVKIGVLGLCNNRINQGEGELFETNIEYINNAGTSIYKAPEVKEGQYGSASDIYALGIIFFEMLWKIQTNSEKLQLIQNLTQDYKLPPDLISDYTIDSELILRMVSLNPDSRPNALQIFEALNNSN</sequence>
<comment type="catalytic activity">
    <reaction evidence="9">
        <text>L-threonyl-[protein] + ATP = O-phospho-L-threonyl-[protein] + ADP + H(+)</text>
        <dbReference type="Rhea" id="RHEA:46608"/>
        <dbReference type="Rhea" id="RHEA-COMP:11060"/>
        <dbReference type="Rhea" id="RHEA-COMP:11605"/>
        <dbReference type="ChEBI" id="CHEBI:15378"/>
        <dbReference type="ChEBI" id="CHEBI:30013"/>
        <dbReference type="ChEBI" id="CHEBI:30616"/>
        <dbReference type="ChEBI" id="CHEBI:61977"/>
        <dbReference type="ChEBI" id="CHEBI:456216"/>
        <dbReference type="EC" id="2.7.11.1"/>
    </reaction>
    <physiologicalReaction direction="left-to-right" evidence="9">
        <dbReference type="Rhea" id="RHEA:46609"/>
    </physiologicalReaction>
</comment>
<keyword evidence="2" id="KW-0723">Serine/threonine-protein kinase</keyword>
<evidence type="ECO:0000256" key="3">
    <source>
        <dbReference type="ARBA" id="ARBA00022679"/>
    </source>
</evidence>
<keyword evidence="7" id="KW-0652">Protein synthesis inhibitor</keyword>
<evidence type="ECO:0000256" key="11">
    <source>
        <dbReference type="PROSITE-ProRule" id="PRU10141"/>
    </source>
</evidence>
<dbReference type="AlphaFoldDB" id="A0A8S1SQ02"/>
<dbReference type="GO" id="GO:0004694">
    <property type="term" value="F:eukaryotic translation initiation factor 2alpha kinase activity"/>
    <property type="evidence" value="ECO:0007669"/>
    <property type="project" value="TreeGrafter"/>
</dbReference>
<dbReference type="OrthoDB" id="341578at2759"/>
<dbReference type="GO" id="GO:0017148">
    <property type="term" value="P:negative regulation of translation"/>
    <property type="evidence" value="ECO:0007669"/>
    <property type="project" value="UniProtKB-KW"/>
</dbReference>
<feature type="compositionally biased region" description="Polar residues" evidence="12">
    <location>
        <begin position="91"/>
        <end position="101"/>
    </location>
</feature>
<dbReference type="InterPro" id="IPR008271">
    <property type="entry name" value="Ser/Thr_kinase_AS"/>
</dbReference>
<keyword evidence="6 11" id="KW-0067">ATP-binding</keyword>
<evidence type="ECO:0000256" key="7">
    <source>
        <dbReference type="ARBA" id="ARBA00023193"/>
    </source>
</evidence>
<evidence type="ECO:0000256" key="9">
    <source>
        <dbReference type="ARBA" id="ARBA00048659"/>
    </source>
</evidence>
<evidence type="ECO:0000256" key="8">
    <source>
        <dbReference type="ARBA" id="ARBA00037982"/>
    </source>
</evidence>
<dbReference type="GO" id="GO:0005634">
    <property type="term" value="C:nucleus"/>
    <property type="evidence" value="ECO:0007669"/>
    <property type="project" value="TreeGrafter"/>
</dbReference>
<dbReference type="PROSITE" id="PS00108">
    <property type="entry name" value="PROTEIN_KINASE_ST"/>
    <property type="match status" value="1"/>
</dbReference>
<dbReference type="PANTHER" id="PTHR11042">
    <property type="entry name" value="EUKARYOTIC TRANSLATION INITIATION FACTOR 2-ALPHA KINASE EIF2-ALPHA KINASE -RELATED"/>
    <property type="match status" value="1"/>
</dbReference>
<dbReference type="Proteomes" id="UP000683925">
    <property type="component" value="Unassembled WGS sequence"/>
</dbReference>
<evidence type="ECO:0000256" key="12">
    <source>
        <dbReference type="SAM" id="MobiDB-lite"/>
    </source>
</evidence>
<keyword evidence="5" id="KW-0418">Kinase</keyword>
<dbReference type="InterPro" id="IPR017441">
    <property type="entry name" value="Protein_kinase_ATP_BS"/>
</dbReference>
<keyword evidence="3" id="KW-0808">Transferase</keyword>
<dbReference type="EC" id="2.7.11.1" evidence="1"/>
<gene>
    <name evidence="15" type="ORF">POCTA_138.1.T0140161</name>
</gene>
<dbReference type="PROSITE" id="PS50011">
    <property type="entry name" value="PROTEIN_KINASE_DOM"/>
    <property type="match status" value="1"/>
</dbReference>